<dbReference type="InterPro" id="IPR005770">
    <property type="entry name" value="PhnD"/>
</dbReference>
<organism evidence="4">
    <name type="scientific">Magnetococcus massalia (strain MO-1)</name>
    <dbReference type="NCBI Taxonomy" id="451514"/>
    <lineage>
        <taxon>Bacteria</taxon>
        <taxon>Pseudomonadati</taxon>
        <taxon>Pseudomonadota</taxon>
        <taxon>Magnetococcia</taxon>
        <taxon>Magnetococcales</taxon>
        <taxon>Magnetococcaceae</taxon>
        <taxon>Magnetococcus</taxon>
    </lineage>
</organism>
<evidence type="ECO:0000256" key="2">
    <source>
        <dbReference type="ARBA" id="ARBA00022729"/>
    </source>
</evidence>
<dbReference type="Pfam" id="PF12974">
    <property type="entry name" value="Phosphonate-bd"/>
    <property type="match status" value="1"/>
</dbReference>
<dbReference type="PANTHER" id="PTHR35841">
    <property type="entry name" value="PHOSPHONATES-BINDING PERIPLASMIC PROTEIN"/>
    <property type="match status" value="1"/>
</dbReference>
<reference evidence="4" key="1">
    <citation type="submission" date="2015-04" db="EMBL/GenBank/DDBJ databases">
        <authorList>
            <person name="Syromyatnikov M.Y."/>
            <person name="Popov V.N."/>
        </authorList>
    </citation>
    <scope>NUCLEOTIDE SEQUENCE</scope>
    <source>
        <strain evidence="4">MO-1</strain>
    </source>
</reference>
<evidence type="ECO:0000313" key="4">
    <source>
        <dbReference type="EMBL" id="CRH07806.1"/>
    </source>
</evidence>
<proteinExistence type="inferred from homology"/>
<evidence type="ECO:0000256" key="1">
    <source>
        <dbReference type="ARBA" id="ARBA00007162"/>
    </source>
</evidence>
<sequence length="284" mass="31726">MSRVLFFAWIGLSMLGLTSVAQAAAKTPLLLAVHPYLNRDELLSRYQPLADYLSRAIDQPVAVRIGTNYQDHLHHVAQDKVDIAFIGPAIYVDMRQKYGVKQLLARFEVHGKPTFQGRIVAQQNGEIQEISDLKGKLFAFGDPKSTMSHLVPRYLLYQSGITVNNMAGHAFLGSHHNVAMAVMAGDFDAGAVKDEVYQTFKKRGLRLIASTQPIPEHLFIARKGLPKPLVKKLRKALLEITQHRSGKRILSGLKKGLTNLVDVQEEDYDDLDHLLQILTQIGAR</sequence>
<dbReference type="GO" id="GO:0043190">
    <property type="term" value="C:ATP-binding cassette (ABC) transporter complex"/>
    <property type="evidence" value="ECO:0007669"/>
    <property type="project" value="InterPro"/>
</dbReference>
<evidence type="ECO:0000256" key="3">
    <source>
        <dbReference type="SAM" id="SignalP"/>
    </source>
</evidence>
<feature type="signal peptide" evidence="3">
    <location>
        <begin position="1"/>
        <end position="23"/>
    </location>
</feature>
<dbReference type="NCBIfam" id="TIGR01098">
    <property type="entry name" value="3A0109s03R"/>
    <property type="match status" value="1"/>
</dbReference>
<feature type="chain" id="PRO_5011983667" evidence="3">
    <location>
        <begin position="24"/>
        <end position="284"/>
    </location>
</feature>
<name>A0A1S7LPV9_MAGMO</name>
<dbReference type="AlphaFoldDB" id="A0A1S7LPV9"/>
<dbReference type="SUPFAM" id="SSF53850">
    <property type="entry name" value="Periplasmic binding protein-like II"/>
    <property type="match status" value="1"/>
</dbReference>
<dbReference type="Gene3D" id="3.40.190.10">
    <property type="entry name" value="Periplasmic binding protein-like II"/>
    <property type="match status" value="2"/>
</dbReference>
<protein>
    <submittedName>
        <fullName evidence="4">Putative Phosphonate ABC transporter, periplasmic phosphonate-binding protein</fullName>
    </submittedName>
</protein>
<keyword evidence="2 3" id="KW-0732">Signal</keyword>
<dbReference type="PANTHER" id="PTHR35841:SF1">
    <property type="entry name" value="PHOSPHONATES-BINDING PERIPLASMIC PROTEIN"/>
    <property type="match status" value="1"/>
</dbReference>
<accession>A0A1S7LPV9</accession>
<dbReference type="EMBL" id="LO017727">
    <property type="protein sequence ID" value="CRH07806.1"/>
    <property type="molecule type" value="Genomic_DNA"/>
</dbReference>
<gene>
    <name evidence="4" type="ORF">MAGMO_3674</name>
</gene>
<dbReference type="GO" id="GO:0055085">
    <property type="term" value="P:transmembrane transport"/>
    <property type="evidence" value="ECO:0007669"/>
    <property type="project" value="InterPro"/>
</dbReference>
<comment type="similarity">
    <text evidence="1">Belongs to the phosphate/phosphite/phosphonate binding protein family.</text>
</comment>